<keyword evidence="2" id="KW-1185">Reference proteome</keyword>
<sequence length="77" mass="7830">MLEGGGVEGFGGAPADAGVAAPGVVGPPGVWSRLCRTHDHLPLLSIPPKVTDCQIPWLLRKLGRGDTPGYGRSVTGG</sequence>
<comment type="caution">
    <text evidence="1">The sequence shown here is derived from an EMBL/GenBank/DDBJ whole genome shotgun (WGS) entry which is preliminary data.</text>
</comment>
<proteinExistence type="predicted"/>
<protein>
    <recommendedName>
        <fullName evidence="3">Transposase</fullName>
    </recommendedName>
</protein>
<dbReference type="Proteomes" id="UP001499878">
    <property type="component" value="Unassembled WGS sequence"/>
</dbReference>
<evidence type="ECO:0000313" key="1">
    <source>
        <dbReference type="EMBL" id="GAA5211531.1"/>
    </source>
</evidence>
<organism evidence="1 2">
    <name type="scientific">Streptomyces thinghirensis</name>
    <dbReference type="NCBI Taxonomy" id="551547"/>
    <lineage>
        <taxon>Bacteria</taxon>
        <taxon>Bacillati</taxon>
        <taxon>Actinomycetota</taxon>
        <taxon>Actinomycetes</taxon>
        <taxon>Kitasatosporales</taxon>
        <taxon>Streptomycetaceae</taxon>
        <taxon>Streptomyces</taxon>
    </lineage>
</organism>
<evidence type="ECO:0008006" key="3">
    <source>
        <dbReference type="Google" id="ProtNLM"/>
    </source>
</evidence>
<name>A0ABP9T602_9ACTN</name>
<gene>
    <name evidence="1" type="ORF">GCM10023323_43520</name>
</gene>
<accession>A0ABP9T602</accession>
<dbReference type="EMBL" id="BAABJR010000010">
    <property type="protein sequence ID" value="GAA5211531.1"/>
    <property type="molecule type" value="Genomic_DNA"/>
</dbReference>
<reference evidence="2" key="1">
    <citation type="journal article" date="2019" name="Int. J. Syst. Evol. Microbiol.">
        <title>The Global Catalogue of Microorganisms (GCM) 10K type strain sequencing project: providing services to taxonomists for standard genome sequencing and annotation.</title>
        <authorList>
            <consortium name="The Broad Institute Genomics Platform"/>
            <consortium name="The Broad Institute Genome Sequencing Center for Infectious Disease"/>
            <person name="Wu L."/>
            <person name="Ma J."/>
        </authorList>
    </citation>
    <scope>NUCLEOTIDE SEQUENCE [LARGE SCALE GENOMIC DNA]</scope>
    <source>
        <strain evidence="2">JCM 18306</strain>
    </source>
</reference>
<evidence type="ECO:0000313" key="2">
    <source>
        <dbReference type="Proteomes" id="UP001499878"/>
    </source>
</evidence>